<comment type="function">
    <text evidence="7">Catalyzes the addition of meso-diaminopimelic acid to the nucleotide precursor UDP-N-acetylmuramoyl-L-alanyl-D-glutamate (UMAG) in the biosynthesis of bacterial cell-wall peptidoglycan.</text>
</comment>
<keyword evidence="7" id="KW-0547">Nucleotide-binding</keyword>
<dbReference type="Proteomes" id="UP000054858">
    <property type="component" value="Unassembled WGS sequence"/>
</dbReference>
<evidence type="ECO:0000256" key="3">
    <source>
        <dbReference type="ARBA" id="ARBA00022960"/>
    </source>
</evidence>
<evidence type="ECO:0000259" key="10">
    <source>
        <dbReference type="Pfam" id="PF02875"/>
    </source>
</evidence>
<feature type="binding site" evidence="7">
    <location>
        <position position="380"/>
    </location>
    <ligand>
        <name>meso-2,6-diaminopimelate</name>
        <dbReference type="ChEBI" id="CHEBI:57791"/>
    </ligand>
</feature>
<dbReference type="GO" id="GO:0009252">
    <property type="term" value="P:peptidoglycan biosynthetic process"/>
    <property type="evidence" value="ECO:0007669"/>
    <property type="project" value="UniProtKB-UniRule"/>
</dbReference>
<evidence type="ECO:0000313" key="12">
    <source>
        <dbReference type="EMBL" id="KTD36998.1"/>
    </source>
</evidence>
<evidence type="ECO:0000256" key="5">
    <source>
        <dbReference type="ARBA" id="ARBA00023306"/>
    </source>
</evidence>
<organism evidence="12 13">
    <name type="scientific">Legionella oakridgensis</name>
    <dbReference type="NCBI Taxonomy" id="29423"/>
    <lineage>
        <taxon>Bacteria</taxon>
        <taxon>Pseudomonadati</taxon>
        <taxon>Pseudomonadota</taxon>
        <taxon>Gammaproteobacteria</taxon>
        <taxon>Legionellales</taxon>
        <taxon>Legionellaceae</taxon>
        <taxon>Legionella</taxon>
    </lineage>
</organism>
<feature type="binding site" evidence="7">
    <location>
        <position position="455"/>
    </location>
    <ligand>
        <name>meso-2,6-diaminopimelate</name>
        <dbReference type="ChEBI" id="CHEBI:57791"/>
    </ligand>
</feature>
<evidence type="ECO:0000256" key="8">
    <source>
        <dbReference type="RuleBase" id="RU004135"/>
    </source>
</evidence>
<dbReference type="InterPro" id="IPR000713">
    <property type="entry name" value="Mur_ligase_N"/>
</dbReference>
<feature type="modified residue" description="N6-carboxylysine" evidence="7">
    <location>
        <position position="221"/>
    </location>
</feature>
<sequence>MNLAKLLNSWLPNFTSDCEVLGLHNDSRQIKPGYLFIAYPGAAADGRLYIHQAVKAGAVAVVYDPECLPDACLPMPDVPCLPIRELGKKLAAIANVFYGYPSRGLTVTGVTGTNGKTTIAYQLAQAYELLGQESAYIGTLGQGKIQKLSSLANTTPDGLCLQQLLHTYKHEHVNQVCMEVSSHALSQKRVEQIDFAHAIYTNLSHEHLDYHRTLEAYAEAKSALFAWPTLKSAIINQDDAYAPYMIKKLSVSCQKLTYGLHPQCDVRAINLKVSRTGSEFEVVSPWGLHDLHIKTLGQFNIYNSLAVFASLLANGYKPAELVAIMPNLQAAPGRMEVISQEPCIIVDYAHTPDALDNVLSTLNQLKSGRLMVVFGCGGDRDKAKRPLMGRIASEHADLSIITSDNPRTEDPLQIIAEISEGLLPSTPVLKIADRKQAIQKAISLANKQDIILIAGKGHESYQQIGHERFDFSDQNIVGQLMISDEAYCGERSV</sequence>
<keyword evidence="4 7" id="KW-0573">Peptidoglycan synthesis</keyword>
<dbReference type="NCBIfam" id="NF001124">
    <property type="entry name" value="PRK00139.1-2"/>
    <property type="match status" value="1"/>
</dbReference>
<dbReference type="GO" id="GO:0000287">
    <property type="term" value="F:magnesium ion binding"/>
    <property type="evidence" value="ECO:0007669"/>
    <property type="project" value="UniProtKB-UniRule"/>
</dbReference>
<dbReference type="HAMAP" id="MF_00208">
    <property type="entry name" value="MurE"/>
    <property type="match status" value="1"/>
</dbReference>
<dbReference type="GO" id="GO:0005524">
    <property type="term" value="F:ATP binding"/>
    <property type="evidence" value="ECO:0007669"/>
    <property type="project" value="UniProtKB-UniRule"/>
</dbReference>
<keyword evidence="7" id="KW-0460">Magnesium</keyword>
<comment type="subcellular location">
    <subcellularLocation>
        <location evidence="7 8">Cytoplasm</location>
    </subcellularLocation>
</comment>
<dbReference type="Pfam" id="PF01225">
    <property type="entry name" value="Mur_ligase"/>
    <property type="match status" value="1"/>
</dbReference>
<dbReference type="Pfam" id="PF02875">
    <property type="entry name" value="Mur_ligase_C"/>
    <property type="match status" value="1"/>
</dbReference>
<gene>
    <name evidence="7 12" type="primary">murE</name>
    <name evidence="12" type="ORF">Loak_2134</name>
</gene>
<keyword evidence="3 7" id="KW-0133">Cell shape</keyword>
<dbReference type="SUPFAM" id="SSF63418">
    <property type="entry name" value="MurE/MurF N-terminal domain"/>
    <property type="match status" value="1"/>
</dbReference>
<dbReference type="GO" id="GO:0051301">
    <property type="term" value="P:cell division"/>
    <property type="evidence" value="ECO:0007669"/>
    <property type="project" value="UniProtKB-KW"/>
</dbReference>
<dbReference type="InterPro" id="IPR005761">
    <property type="entry name" value="UDP-N-AcMur-Glu-dNH2Pim_ligase"/>
</dbReference>
<dbReference type="GO" id="GO:0008360">
    <property type="term" value="P:regulation of cell shape"/>
    <property type="evidence" value="ECO:0007669"/>
    <property type="project" value="UniProtKB-KW"/>
</dbReference>
<dbReference type="InterPro" id="IPR036565">
    <property type="entry name" value="Mur-like_cat_sf"/>
</dbReference>
<evidence type="ECO:0000259" key="11">
    <source>
        <dbReference type="Pfam" id="PF08245"/>
    </source>
</evidence>
<keyword evidence="2 7" id="KW-0132">Cell division</keyword>
<comment type="similarity">
    <text evidence="1 7">Belongs to the MurCDEF family. MurE subfamily.</text>
</comment>
<evidence type="ECO:0000256" key="1">
    <source>
        <dbReference type="ARBA" id="ARBA00005898"/>
    </source>
</evidence>
<dbReference type="SUPFAM" id="SSF53623">
    <property type="entry name" value="MurD-like peptide ligases, catalytic domain"/>
    <property type="match status" value="1"/>
</dbReference>
<comment type="cofactor">
    <cofactor evidence="7">
        <name>Mg(2+)</name>
        <dbReference type="ChEBI" id="CHEBI:18420"/>
    </cofactor>
</comment>
<evidence type="ECO:0000256" key="2">
    <source>
        <dbReference type="ARBA" id="ARBA00022618"/>
    </source>
</evidence>
<dbReference type="EMBL" id="LNYP01000031">
    <property type="protein sequence ID" value="KTD36998.1"/>
    <property type="molecule type" value="Genomic_DNA"/>
</dbReference>
<name>A0A0W0WXN7_9GAMM</name>
<feature type="binding site" evidence="7">
    <location>
        <begin position="154"/>
        <end position="155"/>
    </location>
    <ligand>
        <name>UDP-N-acetyl-alpha-D-muramoyl-L-alanyl-D-glutamate</name>
        <dbReference type="ChEBI" id="CHEBI:83900"/>
    </ligand>
</feature>
<keyword evidence="7 12" id="KW-0436">Ligase</keyword>
<feature type="domain" description="Mur ligase central" evidence="11">
    <location>
        <begin position="110"/>
        <end position="310"/>
    </location>
</feature>
<proteinExistence type="inferred from homology"/>
<comment type="caution">
    <text evidence="7">Lacks conserved residue(s) required for the propagation of feature annotation.</text>
</comment>
<reference evidence="12 13" key="1">
    <citation type="submission" date="2015-11" db="EMBL/GenBank/DDBJ databases">
        <title>Genomic analysis of 38 Legionella species identifies large and diverse effector repertoires.</title>
        <authorList>
            <person name="Burstein D."/>
            <person name="Amaro F."/>
            <person name="Zusman T."/>
            <person name="Lifshitz Z."/>
            <person name="Cohen O."/>
            <person name="Gilbert J.A."/>
            <person name="Pupko T."/>
            <person name="Shuman H.A."/>
            <person name="Segal G."/>
        </authorList>
    </citation>
    <scope>NUCLEOTIDE SEQUENCE [LARGE SCALE GENOMIC DNA]</scope>
    <source>
        <strain evidence="12 13">Oak Ridge-10</strain>
    </source>
</reference>
<comment type="PTM">
    <text evidence="7">Carboxylation is probably crucial for Mg(2+) binding and, consequently, for the gamma-phosphate positioning of ATP.</text>
</comment>
<keyword evidence="7" id="KW-0067">ATP-binding</keyword>
<dbReference type="NCBIfam" id="TIGR01085">
    <property type="entry name" value="murE"/>
    <property type="match status" value="1"/>
</dbReference>
<dbReference type="InterPro" id="IPR004101">
    <property type="entry name" value="Mur_ligase_C"/>
</dbReference>
<feature type="binding site" evidence="7">
    <location>
        <position position="459"/>
    </location>
    <ligand>
        <name>meso-2,6-diaminopimelate</name>
        <dbReference type="ChEBI" id="CHEBI:57791"/>
    </ligand>
</feature>
<dbReference type="Pfam" id="PF08245">
    <property type="entry name" value="Mur_ligase_M"/>
    <property type="match status" value="1"/>
</dbReference>
<dbReference type="GO" id="GO:0071555">
    <property type="term" value="P:cell wall organization"/>
    <property type="evidence" value="ECO:0007669"/>
    <property type="project" value="UniProtKB-KW"/>
</dbReference>
<comment type="caution">
    <text evidence="12">The sequence shown here is derived from an EMBL/GenBank/DDBJ whole genome shotgun (WGS) entry which is preliminary data.</text>
</comment>
<dbReference type="RefSeq" id="WP_035895091.1">
    <property type="nucleotide sequence ID" value="NZ_LCUA01000001.1"/>
</dbReference>
<evidence type="ECO:0000256" key="7">
    <source>
        <dbReference type="HAMAP-Rule" id="MF_00208"/>
    </source>
</evidence>
<dbReference type="UniPathway" id="UPA00219"/>
<dbReference type="PANTHER" id="PTHR23135:SF4">
    <property type="entry name" value="UDP-N-ACETYLMURAMOYL-L-ALANYL-D-GLUTAMATE--2,6-DIAMINOPIMELATE LIGASE MURE HOMOLOG, CHLOROPLASTIC"/>
    <property type="match status" value="1"/>
</dbReference>
<feature type="binding site" evidence="7">
    <location>
        <position position="181"/>
    </location>
    <ligand>
        <name>UDP-N-acetyl-alpha-D-muramoyl-L-alanyl-D-glutamate</name>
        <dbReference type="ChEBI" id="CHEBI:83900"/>
    </ligand>
</feature>
<comment type="catalytic activity">
    <reaction evidence="7">
        <text>UDP-N-acetyl-alpha-D-muramoyl-L-alanyl-D-glutamate + meso-2,6-diaminopimelate + ATP = UDP-N-acetyl-alpha-D-muramoyl-L-alanyl-gamma-D-glutamyl-meso-2,6-diaminopimelate + ADP + phosphate + H(+)</text>
        <dbReference type="Rhea" id="RHEA:23676"/>
        <dbReference type="ChEBI" id="CHEBI:15378"/>
        <dbReference type="ChEBI" id="CHEBI:30616"/>
        <dbReference type="ChEBI" id="CHEBI:43474"/>
        <dbReference type="ChEBI" id="CHEBI:57791"/>
        <dbReference type="ChEBI" id="CHEBI:83900"/>
        <dbReference type="ChEBI" id="CHEBI:83905"/>
        <dbReference type="ChEBI" id="CHEBI:456216"/>
        <dbReference type="EC" id="6.3.2.13"/>
    </reaction>
</comment>
<dbReference type="EC" id="6.3.2.13" evidence="7"/>
<dbReference type="SUPFAM" id="SSF53244">
    <property type="entry name" value="MurD-like peptide ligases, peptide-binding domain"/>
    <property type="match status" value="1"/>
</dbReference>
<dbReference type="PANTHER" id="PTHR23135">
    <property type="entry name" value="MUR LIGASE FAMILY MEMBER"/>
    <property type="match status" value="1"/>
</dbReference>
<feature type="binding site" evidence="7">
    <location>
        <position position="27"/>
    </location>
    <ligand>
        <name>UDP-N-acetyl-alpha-D-muramoyl-L-alanyl-D-glutamate</name>
        <dbReference type="ChEBI" id="CHEBI:83900"/>
    </ligand>
</feature>
<feature type="binding site" evidence="7">
    <location>
        <begin position="404"/>
        <end position="407"/>
    </location>
    <ligand>
        <name>meso-2,6-diaminopimelate</name>
        <dbReference type="ChEBI" id="CHEBI:57791"/>
    </ligand>
</feature>
<feature type="binding site" evidence="7">
    <location>
        <position position="153"/>
    </location>
    <ligand>
        <name>UDP-N-acetyl-alpha-D-muramoyl-L-alanyl-D-glutamate</name>
        <dbReference type="ChEBI" id="CHEBI:83900"/>
    </ligand>
</feature>
<dbReference type="InterPro" id="IPR013221">
    <property type="entry name" value="Mur_ligase_cen"/>
</dbReference>
<dbReference type="NCBIfam" id="NF001126">
    <property type="entry name" value="PRK00139.1-4"/>
    <property type="match status" value="1"/>
</dbReference>
<feature type="short sequence motif" description="Meso-diaminopimelate recognition motif" evidence="7">
    <location>
        <begin position="404"/>
        <end position="407"/>
    </location>
</feature>
<dbReference type="InterPro" id="IPR035911">
    <property type="entry name" value="MurE/MurF_N"/>
</dbReference>
<dbReference type="Gene3D" id="3.40.1390.10">
    <property type="entry name" value="MurE/MurF, N-terminal domain"/>
    <property type="match status" value="1"/>
</dbReference>
<dbReference type="PATRIC" id="fig|29423.5.peg.2239"/>
<dbReference type="Gene3D" id="3.90.190.20">
    <property type="entry name" value="Mur ligase, C-terminal domain"/>
    <property type="match status" value="1"/>
</dbReference>
<dbReference type="GO" id="GO:0008765">
    <property type="term" value="F:UDP-N-acetylmuramoylalanyl-D-glutamate-2,6-diaminopimelate ligase activity"/>
    <property type="evidence" value="ECO:0007669"/>
    <property type="project" value="UniProtKB-UniRule"/>
</dbReference>
<feature type="domain" description="Mur ligase C-terminal" evidence="10">
    <location>
        <begin position="333"/>
        <end position="457"/>
    </location>
</feature>
<feature type="binding site" evidence="7">
    <location>
        <position position="187"/>
    </location>
    <ligand>
        <name>UDP-N-acetyl-alpha-D-muramoyl-L-alanyl-D-glutamate</name>
        <dbReference type="ChEBI" id="CHEBI:83900"/>
    </ligand>
</feature>
<evidence type="ECO:0000256" key="6">
    <source>
        <dbReference type="ARBA" id="ARBA00023316"/>
    </source>
</evidence>
<evidence type="ECO:0000256" key="4">
    <source>
        <dbReference type="ARBA" id="ARBA00022984"/>
    </source>
</evidence>
<dbReference type="InterPro" id="IPR036615">
    <property type="entry name" value="Mur_ligase_C_dom_sf"/>
</dbReference>
<keyword evidence="5 7" id="KW-0131">Cell cycle</keyword>
<evidence type="ECO:0000259" key="9">
    <source>
        <dbReference type="Pfam" id="PF01225"/>
    </source>
</evidence>
<evidence type="ECO:0000313" key="13">
    <source>
        <dbReference type="Proteomes" id="UP000054858"/>
    </source>
</evidence>
<dbReference type="AlphaFoldDB" id="A0A0W0WXN7"/>
<dbReference type="GO" id="GO:0005737">
    <property type="term" value="C:cytoplasm"/>
    <property type="evidence" value="ECO:0007669"/>
    <property type="project" value="UniProtKB-SubCell"/>
</dbReference>
<dbReference type="Gene3D" id="3.40.1190.10">
    <property type="entry name" value="Mur-like, catalytic domain"/>
    <property type="match status" value="1"/>
</dbReference>
<comment type="pathway">
    <text evidence="7 8">Cell wall biogenesis; peptidoglycan biosynthesis.</text>
</comment>
<feature type="binding site" evidence="7">
    <location>
        <begin position="112"/>
        <end position="118"/>
    </location>
    <ligand>
        <name>ATP</name>
        <dbReference type="ChEBI" id="CHEBI:30616"/>
    </ligand>
</feature>
<keyword evidence="7" id="KW-0963">Cytoplasm</keyword>
<feature type="domain" description="Mur ligase N-terminal catalytic" evidence="9">
    <location>
        <begin position="22"/>
        <end position="98"/>
    </location>
</feature>
<protein>
    <recommendedName>
        <fullName evidence="7">UDP-N-acetylmuramoyl-L-alanyl-D-glutamate--2,6-diaminopimelate ligase</fullName>
        <ecNumber evidence="7">6.3.2.13</ecNumber>
    </recommendedName>
    <alternativeName>
        <fullName evidence="7">Meso-A2pm-adding enzyme</fullName>
    </alternativeName>
    <alternativeName>
        <fullName evidence="7">Meso-diaminopimelate-adding enzyme</fullName>
    </alternativeName>
    <alternativeName>
        <fullName evidence="7">UDP-MurNAc-L-Ala-D-Glu:meso-diaminopimelate ligase</fullName>
    </alternativeName>
    <alternativeName>
        <fullName evidence="7">UDP-MurNAc-tripeptide synthetase</fullName>
    </alternativeName>
    <alternativeName>
        <fullName evidence="7">UDP-N-acetylmuramyl-tripeptide synthetase</fullName>
    </alternativeName>
</protein>
<feature type="binding site" evidence="7">
    <location>
        <position position="189"/>
    </location>
    <ligand>
        <name>UDP-N-acetyl-alpha-D-muramoyl-L-alanyl-D-glutamate</name>
        <dbReference type="ChEBI" id="CHEBI:83900"/>
    </ligand>
</feature>
<accession>A0A0W0WXN7</accession>
<keyword evidence="6 7" id="KW-0961">Cell wall biogenesis/degradation</keyword>